<proteinExistence type="predicted"/>
<reference evidence="3" key="1">
    <citation type="submission" date="2016-06" db="UniProtKB">
        <authorList>
            <consortium name="WormBaseParasite"/>
        </authorList>
    </citation>
    <scope>IDENTIFICATION</scope>
</reference>
<organism evidence="3">
    <name type="scientific">Onchocerca flexuosa</name>
    <dbReference type="NCBI Taxonomy" id="387005"/>
    <lineage>
        <taxon>Eukaryota</taxon>
        <taxon>Metazoa</taxon>
        <taxon>Ecdysozoa</taxon>
        <taxon>Nematoda</taxon>
        <taxon>Chromadorea</taxon>
        <taxon>Rhabditida</taxon>
        <taxon>Spirurina</taxon>
        <taxon>Spiruromorpha</taxon>
        <taxon>Filarioidea</taxon>
        <taxon>Onchocercidae</taxon>
        <taxon>Onchocerca</taxon>
    </lineage>
</organism>
<evidence type="ECO:0000313" key="3">
    <source>
        <dbReference type="WBParaSite" id="OFLC_0000959901-mRNA-1"/>
    </source>
</evidence>
<protein>
    <submittedName>
        <fullName evidence="1 3">Uncharacterized protein</fullName>
    </submittedName>
</protein>
<name>A0A183HQ38_9BILA</name>
<dbReference type="AlphaFoldDB" id="A0A183HQ38"/>
<evidence type="ECO:0000313" key="1">
    <source>
        <dbReference type="EMBL" id="VDO61806.1"/>
    </source>
</evidence>
<evidence type="ECO:0000313" key="2">
    <source>
        <dbReference type="Proteomes" id="UP000267606"/>
    </source>
</evidence>
<gene>
    <name evidence="1" type="ORF">OFLC_LOCUS9600</name>
</gene>
<dbReference type="WBParaSite" id="OFLC_0000959901-mRNA-1">
    <property type="protein sequence ID" value="OFLC_0000959901-mRNA-1"/>
    <property type="gene ID" value="OFLC_0000959901"/>
</dbReference>
<sequence length="83" mass="9233">MADTNKPDFPNIPVVTDEQLKNAEKHDFLKTIGNVFNGIREHSNGSEGSNGKNLTLHINLNFRKSELEKLAALKNSSILEQSN</sequence>
<accession>A0A183HQ38</accession>
<dbReference type="Proteomes" id="UP000267606">
    <property type="component" value="Unassembled WGS sequence"/>
</dbReference>
<reference evidence="1 2" key="2">
    <citation type="submission" date="2018-11" db="EMBL/GenBank/DDBJ databases">
        <authorList>
            <consortium name="Pathogen Informatics"/>
        </authorList>
    </citation>
    <scope>NUCLEOTIDE SEQUENCE [LARGE SCALE GENOMIC DNA]</scope>
</reference>
<dbReference type="EMBL" id="UZAJ01011946">
    <property type="protein sequence ID" value="VDO61806.1"/>
    <property type="molecule type" value="Genomic_DNA"/>
</dbReference>
<keyword evidence="2" id="KW-1185">Reference proteome</keyword>